<evidence type="ECO:0000256" key="8">
    <source>
        <dbReference type="PROSITE-ProRule" id="PRU00433"/>
    </source>
</evidence>
<feature type="domain" description="Cytochrome c" evidence="9">
    <location>
        <begin position="93"/>
        <end position="202"/>
    </location>
</feature>
<evidence type="ECO:0000313" key="11">
    <source>
        <dbReference type="Proteomes" id="UP000256345"/>
    </source>
</evidence>
<evidence type="ECO:0000256" key="7">
    <source>
        <dbReference type="ARBA" id="ARBA00023004"/>
    </source>
</evidence>
<keyword evidence="10" id="KW-0575">Peroxidase</keyword>
<dbReference type="Proteomes" id="UP000256345">
    <property type="component" value="Unassembled WGS sequence"/>
</dbReference>
<reference evidence="10 11" key="1">
    <citation type="submission" date="2018-08" db="EMBL/GenBank/DDBJ databases">
        <title>Genomic Encyclopedia of Archaeal and Bacterial Type Strains, Phase II (KMG-II): from individual species to whole genera.</title>
        <authorList>
            <person name="Goeker M."/>
        </authorList>
    </citation>
    <scope>NUCLEOTIDE SEQUENCE [LARGE SCALE GENOMIC DNA]</scope>
    <source>
        <strain evidence="10 11">DSM 2261</strain>
    </source>
</reference>
<dbReference type="InterPro" id="IPR051395">
    <property type="entry name" value="Cytochrome_c_Peroxidase/MauG"/>
</dbReference>
<dbReference type="EMBL" id="QUMU01000003">
    <property type="protein sequence ID" value="REG34572.1"/>
    <property type="molecule type" value="Genomic_DNA"/>
</dbReference>
<sequence>MGFRPPHLDPKGSLAVELSERADSMKLKTLVRPLLLVAATAGAAAFAQAAKPAAPATPAAAATQKAVIDRALLTVFKALPARFEDPKNPITAEKVELGRMLYFENRLSKNHDVSCNSCHDLNKYGVDGKPFSPGHKKQLGGRNSPTVYNAGGHVLQFWDGRAPNLEEQAKGPILNPVEMAMPSEARVVETLKSIPGYVTAFQKAFPGEADPVTYNNVGLAIGAFERQLVTPSRFDKYLSGDETALNDAEKLGLKKYLEQGCQTCHNGPAIGGSLQKLGLVLPYQSKDQGRFDLTKKESDRMIFRVPTLRNVAKTAPYFHDGSVKDLQTAVKLMAQHQFGKQISDEDTKHIVTFLDSLTGELPKSYIAKPKLPASGPKTPKPDPS</sequence>
<organism evidence="10 11">
    <name type="scientific">Archangium gephyra</name>
    <dbReference type="NCBI Taxonomy" id="48"/>
    <lineage>
        <taxon>Bacteria</taxon>
        <taxon>Pseudomonadati</taxon>
        <taxon>Myxococcota</taxon>
        <taxon>Myxococcia</taxon>
        <taxon>Myxococcales</taxon>
        <taxon>Cystobacterineae</taxon>
        <taxon>Archangiaceae</taxon>
        <taxon>Archangium</taxon>
    </lineage>
</organism>
<comment type="caution">
    <text evidence="10">The sequence shown here is derived from an EMBL/GenBank/DDBJ whole genome shotgun (WGS) entry which is preliminary data.</text>
</comment>
<keyword evidence="7 8" id="KW-0408">Iron</keyword>
<name>A0ABX9K6W4_9BACT</name>
<accession>A0ABX9K6W4</accession>
<dbReference type="GO" id="GO:0004601">
    <property type="term" value="F:peroxidase activity"/>
    <property type="evidence" value="ECO:0007669"/>
    <property type="project" value="UniProtKB-KW"/>
</dbReference>
<keyword evidence="5" id="KW-0574">Periplasm</keyword>
<dbReference type="PANTHER" id="PTHR30600">
    <property type="entry name" value="CYTOCHROME C PEROXIDASE-RELATED"/>
    <property type="match status" value="1"/>
</dbReference>
<evidence type="ECO:0000256" key="6">
    <source>
        <dbReference type="ARBA" id="ARBA00023002"/>
    </source>
</evidence>
<keyword evidence="6" id="KW-0560">Oxidoreductase</keyword>
<feature type="domain" description="Cytochrome c" evidence="9">
    <location>
        <begin position="247"/>
        <end position="358"/>
    </location>
</feature>
<evidence type="ECO:0000256" key="1">
    <source>
        <dbReference type="ARBA" id="ARBA00004418"/>
    </source>
</evidence>
<keyword evidence="4" id="KW-0732">Signal</keyword>
<gene>
    <name evidence="10" type="ORF">ATI61_103478</name>
</gene>
<dbReference type="PROSITE" id="PS51007">
    <property type="entry name" value="CYTC"/>
    <property type="match status" value="2"/>
</dbReference>
<comment type="subcellular location">
    <subcellularLocation>
        <location evidence="1">Periplasm</location>
    </subcellularLocation>
</comment>
<keyword evidence="2 8" id="KW-0349">Heme</keyword>
<proteinExistence type="predicted"/>
<dbReference type="PIRSF" id="PIRSF000294">
    <property type="entry name" value="Cytochrome-c_peroxidase"/>
    <property type="match status" value="1"/>
</dbReference>
<keyword evidence="3 8" id="KW-0479">Metal-binding</keyword>
<evidence type="ECO:0000313" key="10">
    <source>
        <dbReference type="EMBL" id="REG34572.1"/>
    </source>
</evidence>
<dbReference type="InterPro" id="IPR004852">
    <property type="entry name" value="Di-haem_cyt_c_peroxidsae"/>
</dbReference>
<dbReference type="InterPro" id="IPR026259">
    <property type="entry name" value="MauG/Cytc_peroxidase"/>
</dbReference>
<dbReference type="SUPFAM" id="SSF46626">
    <property type="entry name" value="Cytochrome c"/>
    <property type="match status" value="2"/>
</dbReference>
<dbReference type="Gene3D" id="1.10.760.10">
    <property type="entry name" value="Cytochrome c-like domain"/>
    <property type="match status" value="2"/>
</dbReference>
<protein>
    <submittedName>
        <fullName evidence="10">Cytochrome c peroxidase</fullName>
    </submittedName>
</protein>
<evidence type="ECO:0000256" key="4">
    <source>
        <dbReference type="ARBA" id="ARBA00022729"/>
    </source>
</evidence>
<dbReference type="InterPro" id="IPR036909">
    <property type="entry name" value="Cyt_c-like_dom_sf"/>
</dbReference>
<evidence type="ECO:0000259" key="9">
    <source>
        <dbReference type="PROSITE" id="PS51007"/>
    </source>
</evidence>
<evidence type="ECO:0000256" key="2">
    <source>
        <dbReference type="ARBA" id="ARBA00022617"/>
    </source>
</evidence>
<evidence type="ECO:0000256" key="3">
    <source>
        <dbReference type="ARBA" id="ARBA00022723"/>
    </source>
</evidence>
<keyword evidence="11" id="KW-1185">Reference proteome</keyword>
<dbReference type="InterPro" id="IPR009056">
    <property type="entry name" value="Cyt_c-like_dom"/>
</dbReference>
<evidence type="ECO:0000256" key="5">
    <source>
        <dbReference type="ARBA" id="ARBA00022764"/>
    </source>
</evidence>
<dbReference type="Pfam" id="PF03150">
    <property type="entry name" value="CCP_MauG"/>
    <property type="match status" value="1"/>
</dbReference>
<dbReference type="PANTHER" id="PTHR30600:SF7">
    <property type="entry name" value="CYTOCHROME C PEROXIDASE-RELATED"/>
    <property type="match status" value="1"/>
</dbReference>